<reference evidence="2 3" key="1">
    <citation type="submission" date="2018-05" db="EMBL/GenBank/DDBJ databases">
        <title>complete genome sequence of Aquabacterium olei NBRC 110486.</title>
        <authorList>
            <person name="Tang B."/>
            <person name="Chang J."/>
            <person name="Zhang L."/>
            <person name="Yang H."/>
        </authorList>
    </citation>
    <scope>NUCLEOTIDE SEQUENCE [LARGE SCALE GENOMIC DNA]</scope>
    <source>
        <strain evidence="2 3">NBRC 110486</strain>
    </source>
</reference>
<feature type="compositionally biased region" description="Basic and acidic residues" evidence="1">
    <location>
        <begin position="10"/>
        <end position="24"/>
    </location>
</feature>
<sequence length="181" mass="20606">MSSFFYTQDESARIDTRSRTKGPDGKSGVRTVLALAVDAPDTAGLSSPAPRRPEVTPPSLFTTQRSGWSHWLTGFWRWLWDLEEPMRGPAVPARLLAGIRGEFVNAVWDLQSADATRLRNQIERARSLRELWHLRADVFRTISTHRGQLEAQKRLDGLDAHFPVRASRRSDDSRQGRASRW</sequence>
<feature type="region of interest" description="Disordered" evidence="1">
    <location>
        <begin position="41"/>
        <end position="60"/>
    </location>
</feature>
<dbReference type="Proteomes" id="UP000244892">
    <property type="component" value="Chromosome"/>
</dbReference>
<feature type="region of interest" description="Disordered" evidence="1">
    <location>
        <begin position="1"/>
        <end position="27"/>
    </location>
</feature>
<name>A0A2U8FTQ9_9BURK</name>
<keyword evidence="3" id="KW-1185">Reference proteome</keyword>
<accession>A0A2U8FTQ9</accession>
<dbReference type="KEGG" id="aon:DEH84_09470"/>
<dbReference type="OrthoDB" id="8687298at2"/>
<proteinExistence type="predicted"/>
<evidence type="ECO:0000313" key="2">
    <source>
        <dbReference type="EMBL" id="AWI53636.1"/>
    </source>
</evidence>
<gene>
    <name evidence="2" type="ORF">DEH84_09470</name>
</gene>
<evidence type="ECO:0000313" key="3">
    <source>
        <dbReference type="Proteomes" id="UP000244892"/>
    </source>
</evidence>
<organism evidence="2 3">
    <name type="scientific">Aquabacterium olei</name>
    <dbReference type="NCBI Taxonomy" id="1296669"/>
    <lineage>
        <taxon>Bacteria</taxon>
        <taxon>Pseudomonadati</taxon>
        <taxon>Pseudomonadota</taxon>
        <taxon>Betaproteobacteria</taxon>
        <taxon>Burkholderiales</taxon>
        <taxon>Aquabacterium</taxon>
    </lineage>
</organism>
<dbReference type="RefSeq" id="WP_109036636.1">
    <property type="nucleotide sequence ID" value="NZ_CP029210.1"/>
</dbReference>
<evidence type="ECO:0000256" key="1">
    <source>
        <dbReference type="SAM" id="MobiDB-lite"/>
    </source>
</evidence>
<dbReference type="EMBL" id="CP029210">
    <property type="protein sequence ID" value="AWI53636.1"/>
    <property type="molecule type" value="Genomic_DNA"/>
</dbReference>
<dbReference type="AlphaFoldDB" id="A0A2U8FTQ9"/>
<protein>
    <submittedName>
        <fullName evidence="2">Uncharacterized protein</fullName>
    </submittedName>
</protein>